<reference evidence="2 3" key="1">
    <citation type="submission" date="2019-01" db="EMBL/GenBank/DDBJ databases">
        <title>PMF-metabolizing Aryl O-demethylase.</title>
        <authorList>
            <person name="Kim M."/>
        </authorList>
    </citation>
    <scope>NUCLEOTIDE SEQUENCE [LARGE SCALE GENOMIC DNA]</scope>
    <source>
        <strain evidence="2 3">PMF1</strain>
    </source>
</reference>
<organism evidence="2 3">
    <name type="scientific">Blautia producta</name>
    <dbReference type="NCBI Taxonomy" id="33035"/>
    <lineage>
        <taxon>Bacteria</taxon>
        <taxon>Bacillati</taxon>
        <taxon>Bacillota</taxon>
        <taxon>Clostridia</taxon>
        <taxon>Lachnospirales</taxon>
        <taxon>Lachnospiraceae</taxon>
        <taxon>Blautia</taxon>
    </lineage>
</organism>
<accession>A0A4P6M628</accession>
<dbReference type="PROSITE" id="PS00201">
    <property type="entry name" value="FLAVODOXIN"/>
    <property type="match status" value="1"/>
</dbReference>
<dbReference type="Pfam" id="PF12724">
    <property type="entry name" value="Flavodoxin_5"/>
    <property type="match status" value="1"/>
</dbReference>
<sequence>MNILVVYSTKTGFTKRYAQWIKEVVPCTCVEAKEAEKLEIGNYDVILYGGGFYAGKIHGVEWLKSRLPKLEGKRTAVFATGATPPEAPEVEKAIAQNFTEEELGKISCFYLRSGINYENMDWKSRMMMKVFAKMMEKKKDKTEQEKEMASHLGSSFDAADRKYLEPLIRWVQER</sequence>
<dbReference type="GO" id="GO:0016651">
    <property type="term" value="F:oxidoreductase activity, acting on NAD(P)H"/>
    <property type="evidence" value="ECO:0007669"/>
    <property type="project" value="UniProtKB-ARBA"/>
</dbReference>
<protein>
    <recommendedName>
        <fullName evidence="1">Flavodoxin-like domain-containing protein</fullName>
    </recommendedName>
</protein>
<dbReference type="Gene3D" id="3.40.50.360">
    <property type="match status" value="1"/>
</dbReference>
<dbReference type="PANTHER" id="PTHR38030">
    <property type="entry name" value="PROTOPORPHYRINOGEN IX DEHYDROGENASE [MENAQUINONE]"/>
    <property type="match status" value="1"/>
</dbReference>
<evidence type="ECO:0000259" key="1">
    <source>
        <dbReference type="PROSITE" id="PS50902"/>
    </source>
</evidence>
<name>A0A4P6M628_9FIRM</name>
<dbReference type="InterPro" id="IPR001226">
    <property type="entry name" value="Flavodoxin_CS"/>
</dbReference>
<dbReference type="Proteomes" id="UP000289794">
    <property type="component" value="Chromosome"/>
</dbReference>
<dbReference type="PANTHER" id="PTHR38030:SF2">
    <property type="entry name" value="PROTOPORPHYRINOGEN IX DEHYDROGENASE [QUINONE]"/>
    <property type="match status" value="1"/>
</dbReference>
<dbReference type="PROSITE" id="PS50902">
    <property type="entry name" value="FLAVODOXIN_LIKE"/>
    <property type="match status" value="1"/>
</dbReference>
<gene>
    <name evidence="2" type="ORF">PMF13cell1_04604</name>
</gene>
<dbReference type="InterPro" id="IPR029039">
    <property type="entry name" value="Flavoprotein-like_sf"/>
</dbReference>
<feature type="domain" description="Flavodoxin-like" evidence="1">
    <location>
        <begin position="3"/>
        <end position="174"/>
    </location>
</feature>
<dbReference type="GO" id="GO:0010181">
    <property type="term" value="F:FMN binding"/>
    <property type="evidence" value="ECO:0007669"/>
    <property type="project" value="InterPro"/>
</dbReference>
<dbReference type="EMBL" id="CP035945">
    <property type="protein sequence ID" value="QBE99033.1"/>
    <property type="molecule type" value="Genomic_DNA"/>
</dbReference>
<dbReference type="GO" id="GO:0006783">
    <property type="term" value="P:heme biosynthetic process"/>
    <property type="evidence" value="ECO:0007669"/>
    <property type="project" value="TreeGrafter"/>
</dbReference>
<evidence type="ECO:0000313" key="3">
    <source>
        <dbReference type="Proteomes" id="UP000289794"/>
    </source>
</evidence>
<evidence type="ECO:0000313" key="2">
    <source>
        <dbReference type="EMBL" id="QBE99033.1"/>
    </source>
</evidence>
<dbReference type="AlphaFoldDB" id="A0A4P6M628"/>
<dbReference type="InterPro" id="IPR026816">
    <property type="entry name" value="Flavodoxin_dom"/>
</dbReference>
<dbReference type="KEGG" id="bpro:PMF13cell1_04604"/>
<dbReference type="GO" id="GO:0009055">
    <property type="term" value="F:electron transfer activity"/>
    <property type="evidence" value="ECO:0007669"/>
    <property type="project" value="InterPro"/>
</dbReference>
<dbReference type="InterPro" id="IPR008254">
    <property type="entry name" value="Flavodoxin/NO_synth"/>
</dbReference>
<proteinExistence type="predicted"/>
<dbReference type="InterPro" id="IPR052200">
    <property type="entry name" value="Protoporphyrinogen_IX_DH"/>
</dbReference>
<dbReference type="RefSeq" id="WP_130182251.1">
    <property type="nucleotide sequence ID" value="NZ_CP035945.1"/>
</dbReference>
<dbReference type="SUPFAM" id="SSF52218">
    <property type="entry name" value="Flavoproteins"/>
    <property type="match status" value="1"/>
</dbReference>
<dbReference type="GO" id="GO:0070819">
    <property type="term" value="F:menaquinone-dependent protoporphyrinogen oxidase activity"/>
    <property type="evidence" value="ECO:0007669"/>
    <property type="project" value="TreeGrafter"/>
</dbReference>